<dbReference type="SMART" id="SM00849">
    <property type="entry name" value="Lactamase_B"/>
    <property type="match status" value="1"/>
</dbReference>
<dbReference type="RefSeq" id="WP_207349589.1">
    <property type="nucleotide sequence ID" value="NZ_JAFMPY010000004.1"/>
</dbReference>
<dbReference type="InterPro" id="IPR036388">
    <property type="entry name" value="WH-like_DNA-bd_sf"/>
</dbReference>
<dbReference type="InterPro" id="IPR050662">
    <property type="entry name" value="Sec-metab_biosynth-thioest"/>
</dbReference>
<dbReference type="CDD" id="cd16278">
    <property type="entry name" value="metallo-hydrolase-like_MBL-fold"/>
    <property type="match status" value="1"/>
</dbReference>
<feature type="region of interest" description="Disordered" evidence="1">
    <location>
        <begin position="1"/>
        <end position="25"/>
    </location>
</feature>
<dbReference type="PANTHER" id="PTHR23131:SF0">
    <property type="entry name" value="ENDORIBONUCLEASE LACTB2"/>
    <property type="match status" value="1"/>
</dbReference>
<evidence type="ECO:0000256" key="1">
    <source>
        <dbReference type="SAM" id="MobiDB-lite"/>
    </source>
</evidence>
<sequence length="313" mass="32602">MTDPASDSDGSREPQFSTAFDPAHGRPVSVAPGILRVTADNPSPFTFRGTNSHVVGDAARCFVVDPGPADEAHLAALLEAVDGRRVEAVILTHTHSDHSALAMRLAAEVSAPLLGARRKAAPPPAAGVPVLDAEPAGDLAFARHLEDGETLDLGDRSVEVVATPGHASDHVALALSGSGILLSGDHVMAWSTSVVAPPDGSMGDYMASLEKLLSRSETRYLPGHGGPVERPVSFVKALLHHRRMRETAILKRLDAGDETIPAIVAAIYPGLDPRLQGAAGLSVLAHLEDLQARRLVCSAASPGGAAVYWPAAR</sequence>
<evidence type="ECO:0000313" key="4">
    <source>
        <dbReference type="Proteomes" id="UP000664288"/>
    </source>
</evidence>
<dbReference type="Gene3D" id="3.60.15.10">
    <property type="entry name" value="Ribonuclease Z/Hydroxyacylglutathione hydrolase-like"/>
    <property type="match status" value="1"/>
</dbReference>
<dbReference type="InterPro" id="IPR001279">
    <property type="entry name" value="Metallo-B-lactamas"/>
</dbReference>
<proteinExistence type="predicted"/>
<protein>
    <submittedName>
        <fullName evidence="3">MBL fold metallo-hydrolase</fullName>
    </submittedName>
</protein>
<reference evidence="3 4" key="1">
    <citation type="submission" date="2021-03" db="EMBL/GenBank/DDBJ databases">
        <title>Whole genome sequence of Jiella sp. MQZ13P-4.</title>
        <authorList>
            <person name="Tuo L."/>
        </authorList>
    </citation>
    <scope>NUCLEOTIDE SEQUENCE [LARGE SCALE GENOMIC DNA]</scope>
    <source>
        <strain evidence="3 4">MQZ13P-4</strain>
    </source>
</reference>
<keyword evidence="4" id="KW-1185">Reference proteome</keyword>
<gene>
    <name evidence="3" type="ORF">J1C47_04810</name>
</gene>
<evidence type="ECO:0000259" key="2">
    <source>
        <dbReference type="SMART" id="SM00849"/>
    </source>
</evidence>
<dbReference type="PANTHER" id="PTHR23131">
    <property type="entry name" value="ENDORIBONUCLEASE LACTB2"/>
    <property type="match status" value="1"/>
</dbReference>
<dbReference type="InterPro" id="IPR036866">
    <property type="entry name" value="RibonucZ/Hydroxyglut_hydro"/>
</dbReference>
<accession>A0ABS3J2Z4</accession>
<dbReference type="SUPFAM" id="SSF56281">
    <property type="entry name" value="Metallo-hydrolase/oxidoreductase"/>
    <property type="match status" value="1"/>
</dbReference>
<dbReference type="EMBL" id="JAFMPY010000004">
    <property type="protein sequence ID" value="MBO0902951.1"/>
    <property type="molecule type" value="Genomic_DNA"/>
</dbReference>
<name>A0ABS3J2Z4_9HYPH</name>
<dbReference type="InterPro" id="IPR041516">
    <property type="entry name" value="LACTB2_WH"/>
</dbReference>
<dbReference type="Proteomes" id="UP000664288">
    <property type="component" value="Unassembled WGS sequence"/>
</dbReference>
<organism evidence="3 4">
    <name type="scientific">Jiella sonneratiae</name>
    <dbReference type="NCBI Taxonomy" id="2816856"/>
    <lineage>
        <taxon>Bacteria</taxon>
        <taxon>Pseudomonadati</taxon>
        <taxon>Pseudomonadota</taxon>
        <taxon>Alphaproteobacteria</taxon>
        <taxon>Hyphomicrobiales</taxon>
        <taxon>Aurantimonadaceae</taxon>
        <taxon>Jiella</taxon>
    </lineage>
</organism>
<feature type="domain" description="Metallo-beta-lactamase" evidence="2">
    <location>
        <begin position="49"/>
        <end position="224"/>
    </location>
</feature>
<dbReference type="Gene3D" id="1.10.10.10">
    <property type="entry name" value="Winged helix-like DNA-binding domain superfamily/Winged helix DNA-binding domain"/>
    <property type="match status" value="1"/>
</dbReference>
<comment type="caution">
    <text evidence="3">The sequence shown here is derived from an EMBL/GenBank/DDBJ whole genome shotgun (WGS) entry which is preliminary data.</text>
</comment>
<evidence type="ECO:0000313" key="3">
    <source>
        <dbReference type="EMBL" id="MBO0902951.1"/>
    </source>
</evidence>
<dbReference type="Pfam" id="PF17778">
    <property type="entry name" value="WHD_BLACT"/>
    <property type="match status" value="1"/>
</dbReference>
<dbReference type="Pfam" id="PF00753">
    <property type="entry name" value="Lactamase_B"/>
    <property type="match status" value="1"/>
</dbReference>